<name>A0A512H3Z0_9PROT</name>
<dbReference type="GO" id="GO:0071555">
    <property type="term" value="P:cell wall organization"/>
    <property type="evidence" value="ECO:0007669"/>
    <property type="project" value="UniProtKB-KW"/>
</dbReference>
<feature type="compositionally biased region" description="Low complexity" evidence="6">
    <location>
        <begin position="242"/>
        <end position="256"/>
    </location>
</feature>
<feature type="compositionally biased region" description="Low complexity" evidence="6">
    <location>
        <begin position="207"/>
        <end position="234"/>
    </location>
</feature>
<dbReference type="Pfam" id="PF03330">
    <property type="entry name" value="DPBB_1"/>
    <property type="match status" value="1"/>
</dbReference>
<dbReference type="OrthoDB" id="9779128at2"/>
<dbReference type="Pfam" id="PF05036">
    <property type="entry name" value="SPOR"/>
    <property type="match status" value="1"/>
</dbReference>
<dbReference type="PANTHER" id="PTHR34183:SF1">
    <property type="entry name" value="ENDOLYTIC PEPTIDOGLYCAN TRANSGLYCOSYLASE RLPA"/>
    <property type="match status" value="1"/>
</dbReference>
<evidence type="ECO:0000256" key="6">
    <source>
        <dbReference type="SAM" id="MobiDB-lite"/>
    </source>
</evidence>
<gene>
    <name evidence="4" type="primary">rlpA</name>
    <name evidence="8" type="ORF">ROR02_02880</name>
</gene>
<dbReference type="InterPro" id="IPR012997">
    <property type="entry name" value="RplA"/>
</dbReference>
<evidence type="ECO:0000313" key="8">
    <source>
        <dbReference type="EMBL" id="GEO80157.1"/>
    </source>
</evidence>
<accession>A0A512H3Z0</accession>
<reference evidence="8 9" key="1">
    <citation type="submission" date="2019-07" db="EMBL/GenBank/DDBJ databases">
        <title>Whole genome shotgun sequence of Rhodospirillum oryzae NBRC 107573.</title>
        <authorList>
            <person name="Hosoyama A."/>
            <person name="Uohara A."/>
            <person name="Ohji S."/>
            <person name="Ichikawa N."/>
        </authorList>
    </citation>
    <scope>NUCLEOTIDE SEQUENCE [LARGE SCALE GENOMIC DNA]</scope>
    <source>
        <strain evidence="8 9">NBRC 107573</strain>
    </source>
</reference>
<keyword evidence="2 4" id="KW-0456">Lyase</keyword>
<dbReference type="InterPro" id="IPR036680">
    <property type="entry name" value="SPOR-like_sf"/>
</dbReference>
<feature type="domain" description="SPOR" evidence="7">
    <location>
        <begin position="274"/>
        <end position="352"/>
    </location>
</feature>
<feature type="chain" id="PRO_5022276382" description="Endolytic peptidoglycan transglycosylase RlpA" evidence="4">
    <location>
        <begin position="36"/>
        <end position="352"/>
    </location>
</feature>
<keyword evidence="9" id="KW-1185">Reference proteome</keyword>
<dbReference type="GO" id="GO:0009279">
    <property type="term" value="C:cell outer membrane"/>
    <property type="evidence" value="ECO:0007669"/>
    <property type="project" value="TreeGrafter"/>
</dbReference>
<dbReference type="SUPFAM" id="SSF110997">
    <property type="entry name" value="Sporulation related repeat"/>
    <property type="match status" value="1"/>
</dbReference>
<evidence type="ECO:0000256" key="3">
    <source>
        <dbReference type="ARBA" id="ARBA00023316"/>
    </source>
</evidence>
<dbReference type="Gene3D" id="3.30.70.1070">
    <property type="entry name" value="Sporulation related repeat"/>
    <property type="match status" value="1"/>
</dbReference>
<dbReference type="GO" id="GO:0042834">
    <property type="term" value="F:peptidoglycan binding"/>
    <property type="evidence" value="ECO:0007669"/>
    <property type="project" value="InterPro"/>
</dbReference>
<dbReference type="InterPro" id="IPR034718">
    <property type="entry name" value="RlpA"/>
</dbReference>
<dbReference type="InterPro" id="IPR007730">
    <property type="entry name" value="SPOR-like_dom"/>
</dbReference>
<dbReference type="InterPro" id="IPR009009">
    <property type="entry name" value="RlpA-like_DPBB"/>
</dbReference>
<dbReference type="NCBIfam" id="TIGR00413">
    <property type="entry name" value="rlpA"/>
    <property type="match status" value="1"/>
</dbReference>
<dbReference type="InterPro" id="IPR036908">
    <property type="entry name" value="RlpA-like_sf"/>
</dbReference>
<organism evidence="8 9">
    <name type="scientific">Pararhodospirillum oryzae</name>
    <dbReference type="NCBI Taxonomy" id="478448"/>
    <lineage>
        <taxon>Bacteria</taxon>
        <taxon>Pseudomonadati</taxon>
        <taxon>Pseudomonadota</taxon>
        <taxon>Alphaproteobacteria</taxon>
        <taxon>Rhodospirillales</taxon>
        <taxon>Rhodospirillaceae</taxon>
        <taxon>Pararhodospirillum</taxon>
    </lineage>
</organism>
<feature type="signal peptide" evidence="4">
    <location>
        <begin position="1"/>
        <end position="35"/>
    </location>
</feature>
<dbReference type="HAMAP" id="MF_02071">
    <property type="entry name" value="RlpA"/>
    <property type="match status" value="1"/>
</dbReference>
<dbReference type="CDD" id="cd22268">
    <property type="entry name" value="DPBB_RlpA-like"/>
    <property type="match status" value="1"/>
</dbReference>
<sequence precursor="true">MLQEVPIPPQAPLPRVFRVSLPALLAVVGLLAACAGPTSTPTRYTPPSGSGGTYKVGSPYQIGGRWYYPREDYDYDEIGVASWYGTSFQGKRTANGERFDQNALSAAHTTLPMPSIVQVTNLSNRRSIVLRVNDRGPFVAGRLIDVSRAAARSLGFEQNGVARVRVRILADESRRVKAEALGGGGGTAVASSQASYGEGASGGETSSGGSSSSYSSPASYGSSGSSRGAVEAAPLAPPPRQSSPSSYGGSTAGSAGTNVGQVVLPPPRATGEAMPASGVVYIQVGAFANVENANALRARLSSFGPVLVTPIYFGDHELYRVRLGPFSDRASAEQRLRSVQGAGHPEARLMTD</sequence>
<comment type="similarity">
    <text evidence="4 5">Belongs to the RlpA family.</text>
</comment>
<dbReference type="EMBL" id="BJZO01000004">
    <property type="protein sequence ID" value="GEO80157.1"/>
    <property type="molecule type" value="Genomic_DNA"/>
</dbReference>
<evidence type="ECO:0000256" key="1">
    <source>
        <dbReference type="ARBA" id="ARBA00022729"/>
    </source>
</evidence>
<dbReference type="PANTHER" id="PTHR34183">
    <property type="entry name" value="ENDOLYTIC PEPTIDOGLYCAN TRANSGLYCOSYLASE RLPA"/>
    <property type="match status" value="1"/>
</dbReference>
<protein>
    <recommendedName>
        <fullName evidence="4">Endolytic peptidoglycan transglycosylase RlpA</fullName>
        <ecNumber evidence="4">4.2.2.-</ecNumber>
    </recommendedName>
</protein>
<dbReference type="GO" id="GO:0000270">
    <property type="term" value="P:peptidoglycan metabolic process"/>
    <property type="evidence" value="ECO:0007669"/>
    <property type="project" value="UniProtKB-UniRule"/>
</dbReference>
<evidence type="ECO:0000313" key="9">
    <source>
        <dbReference type="Proteomes" id="UP000321567"/>
    </source>
</evidence>
<keyword evidence="1 4" id="KW-0732">Signal</keyword>
<dbReference type="SUPFAM" id="SSF50685">
    <property type="entry name" value="Barwin-like endoglucanases"/>
    <property type="match status" value="1"/>
</dbReference>
<dbReference type="AlphaFoldDB" id="A0A512H3Z0"/>
<keyword evidence="3 4" id="KW-0961">Cell wall biogenesis/degradation</keyword>
<feature type="region of interest" description="Disordered" evidence="6">
    <location>
        <begin position="179"/>
        <end position="266"/>
    </location>
</feature>
<evidence type="ECO:0000256" key="2">
    <source>
        <dbReference type="ARBA" id="ARBA00023239"/>
    </source>
</evidence>
<dbReference type="Proteomes" id="UP000321567">
    <property type="component" value="Unassembled WGS sequence"/>
</dbReference>
<evidence type="ECO:0000256" key="4">
    <source>
        <dbReference type="HAMAP-Rule" id="MF_02071"/>
    </source>
</evidence>
<evidence type="ECO:0000259" key="7">
    <source>
        <dbReference type="PROSITE" id="PS51724"/>
    </source>
</evidence>
<dbReference type="EC" id="4.2.2.-" evidence="4"/>
<comment type="caution">
    <text evidence="8">The sequence shown here is derived from an EMBL/GenBank/DDBJ whole genome shotgun (WGS) entry which is preliminary data.</text>
</comment>
<dbReference type="Gene3D" id="2.40.40.10">
    <property type="entry name" value="RlpA-like domain"/>
    <property type="match status" value="1"/>
</dbReference>
<dbReference type="PROSITE" id="PS51724">
    <property type="entry name" value="SPOR"/>
    <property type="match status" value="1"/>
</dbReference>
<comment type="function">
    <text evidence="4">Lytic transglycosylase with a strong preference for naked glycan strands that lack stem peptides.</text>
</comment>
<proteinExistence type="inferred from homology"/>
<dbReference type="GO" id="GO:0008932">
    <property type="term" value="F:lytic endotransglycosylase activity"/>
    <property type="evidence" value="ECO:0007669"/>
    <property type="project" value="UniProtKB-UniRule"/>
</dbReference>
<evidence type="ECO:0000256" key="5">
    <source>
        <dbReference type="RuleBase" id="RU003495"/>
    </source>
</evidence>